<feature type="transmembrane region" description="Helical" evidence="2">
    <location>
        <begin position="7"/>
        <end position="27"/>
    </location>
</feature>
<keyword evidence="2" id="KW-0472">Membrane</keyword>
<dbReference type="Proteomes" id="UP001327560">
    <property type="component" value="Chromosome 8"/>
</dbReference>
<dbReference type="AlphaFoldDB" id="A0AAQ3L4K2"/>
<reference evidence="3 4" key="1">
    <citation type="submission" date="2023-10" db="EMBL/GenBank/DDBJ databases">
        <title>Chromosome-scale genome assembly provides insights into flower coloration mechanisms of Canna indica.</title>
        <authorList>
            <person name="Li C."/>
        </authorList>
    </citation>
    <scope>NUCLEOTIDE SEQUENCE [LARGE SCALE GENOMIC DNA]</scope>
    <source>
        <tissue evidence="3">Flower</tissue>
    </source>
</reference>
<accession>A0AAQ3L4K2</accession>
<evidence type="ECO:0000256" key="2">
    <source>
        <dbReference type="SAM" id="Phobius"/>
    </source>
</evidence>
<dbReference type="PANTHER" id="PTHR37215">
    <property type="entry name" value="ACYL-COA-BINDING DOMAIN PROTEIN"/>
    <property type="match status" value="1"/>
</dbReference>
<evidence type="ECO:0000313" key="4">
    <source>
        <dbReference type="Proteomes" id="UP001327560"/>
    </source>
</evidence>
<keyword evidence="2" id="KW-1133">Transmembrane helix</keyword>
<sequence length="131" mass="15474">MRQRRTVLLGFSVALFLGIAVYFRLWAIDRQAESADDDSREALRRQFERANMEAMDESAEWRMKYDGEVVRNRQIQDELLKVKASLSGATRRFDILHKENMSLQKQVESLKRQIEDKKQHCNCNHSSTQLR</sequence>
<feature type="coiled-coil region" evidence="1">
    <location>
        <begin position="93"/>
        <end position="120"/>
    </location>
</feature>
<organism evidence="3 4">
    <name type="scientific">Canna indica</name>
    <name type="common">Indian-shot</name>
    <dbReference type="NCBI Taxonomy" id="4628"/>
    <lineage>
        <taxon>Eukaryota</taxon>
        <taxon>Viridiplantae</taxon>
        <taxon>Streptophyta</taxon>
        <taxon>Embryophyta</taxon>
        <taxon>Tracheophyta</taxon>
        <taxon>Spermatophyta</taxon>
        <taxon>Magnoliopsida</taxon>
        <taxon>Liliopsida</taxon>
        <taxon>Zingiberales</taxon>
        <taxon>Cannaceae</taxon>
        <taxon>Canna</taxon>
    </lineage>
</organism>
<protein>
    <submittedName>
        <fullName evidence="3">Uncharacterized protein</fullName>
    </submittedName>
</protein>
<keyword evidence="4" id="KW-1185">Reference proteome</keyword>
<name>A0AAQ3L4K2_9LILI</name>
<evidence type="ECO:0000313" key="3">
    <source>
        <dbReference type="EMBL" id="WOL18071.1"/>
    </source>
</evidence>
<dbReference type="PANTHER" id="PTHR37215:SF1">
    <property type="entry name" value="ACYL-COA-BINDING DOMAIN PROTEIN"/>
    <property type="match status" value="1"/>
</dbReference>
<dbReference type="EMBL" id="CP136897">
    <property type="protein sequence ID" value="WOL18071.1"/>
    <property type="molecule type" value="Genomic_DNA"/>
</dbReference>
<keyword evidence="1" id="KW-0175">Coiled coil</keyword>
<evidence type="ECO:0000256" key="1">
    <source>
        <dbReference type="SAM" id="Coils"/>
    </source>
</evidence>
<proteinExistence type="predicted"/>
<keyword evidence="2" id="KW-0812">Transmembrane</keyword>
<gene>
    <name evidence="3" type="ORF">Cni_G26864</name>
</gene>